<dbReference type="Proteomes" id="UP000694888">
    <property type="component" value="Unplaced"/>
</dbReference>
<evidence type="ECO:0000256" key="4">
    <source>
        <dbReference type="ARBA" id="ARBA00022723"/>
    </source>
</evidence>
<comment type="similarity">
    <text evidence="3">Belongs to the Nudix hydrolase family. PCD1 subfamily.</text>
</comment>
<dbReference type="RefSeq" id="XP_035827458.1">
    <property type="nucleotide sequence ID" value="XM_035971565.1"/>
</dbReference>
<feature type="domain" description="Nudix hydrolase" evidence="8">
    <location>
        <begin position="36"/>
        <end position="176"/>
    </location>
</feature>
<evidence type="ECO:0000256" key="1">
    <source>
        <dbReference type="ARBA" id="ARBA00001936"/>
    </source>
</evidence>
<dbReference type="GO" id="GO:0016787">
    <property type="term" value="F:hydrolase activity"/>
    <property type="evidence" value="ECO:0007669"/>
    <property type="project" value="UniProtKB-KW"/>
</dbReference>
<dbReference type="PANTHER" id="PTHR12992">
    <property type="entry name" value="NUDIX HYDROLASE"/>
    <property type="match status" value="1"/>
</dbReference>
<gene>
    <name evidence="10 11" type="primary">LOC101849584</name>
</gene>
<proteinExistence type="inferred from homology"/>
<dbReference type="InterPro" id="IPR000086">
    <property type="entry name" value="NUDIX_hydrolase_dom"/>
</dbReference>
<sequence>MESAATDESFINDVITRVSAYDVRRCDPYPETSKDFKRAAVLLPLRVHNGKVDILLTKRSLGLRSHPGSVSFPGGKRDESDSSDVETALREAEEEIGLPQEKVQVIGVLTRGITLPSTVVYPVVGLIPHDFEPAPNPTEVEFAFFMPLKDFIEADKISYSIMDIYGKPFISRSVHYEGNGRAANVWGFTANFCTLIAKIVFQEKSFIQVFYDSNGDGGGKELDCELKEYFEHMSSVHALKLKSKL</sequence>
<keyword evidence="9" id="KW-1185">Reference proteome</keyword>
<dbReference type="PANTHER" id="PTHR12992:SF24">
    <property type="entry name" value="PEROXISOMAL COENZYME A DIPHOSPHATASE NUDT7"/>
    <property type="match status" value="1"/>
</dbReference>
<organism evidence="9 10">
    <name type="scientific">Aplysia californica</name>
    <name type="common">California sea hare</name>
    <dbReference type="NCBI Taxonomy" id="6500"/>
    <lineage>
        <taxon>Eukaryota</taxon>
        <taxon>Metazoa</taxon>
        <taxon>Spiralia</taxon>
        <taxon>Lophotrochozoa</taxon>
        <taxon>Mollusca</taxon>
        <taxon>Gastropoda</taxon>
        <taxon>Heterobranchia</taxon>
        <taxon>Euthyneura</taxon>
        <taxon>Tectipleura</taxon>
        <taxon>Aplysiida</taxon>
        <taxon>Aplysioidea</taxon>
        <taxon>Aplysiidae</taxon>
        <taxon>Aplysia</taxon>
    </lineage>
</organism>
<dbReference type="InterPro" id="IPR045121">
    <property type="entry name" value="CoAse"/>
</dbReference>
<reference evidence="10 11" key="1">
    <citation type="submission" date="2025-05" db="UniProtKB">
        <authorList>
            <consortium name="RefSeq"/>
        </authorList>
    </citation>
    <scope>IDENTIFICATION</scope>
</reference>
<keyword evidence="5 10" id="KW-0378">Hydrolase</keyword>
<keyword evidence="7" id="KW-0464">Manganese</keyword>
<dbReference type="PROSITE" id="PS51462">
    <property type="entry name" value="NUDIX"/>
    <property type="match status" value="1"/>
</dbReference>
<dbReference type="Pfam" id="PF00293">
    <property type="entry name" value="NUDIX"/>
    <property type="match status" value="1"/>
</dbReference>
<comment type="cofactor">
    <cofactor evidence="1">
        <name>Mn(2+)</name>
        <dbReference type="ChEBI" id="CHEBI:29035"/>
    </cofactor>
</comment>
<dbReference type="Gene3D" id="3.90.79.10">
    <property type="entry name" value="Nucleoside Triphosphate Pyrophosphohydrolase"/>
    <property type="match status" value="1"/>
</dbReference>
<dbReference type="GeneID" id="101849584"/>
<evidence type="ECO:0000313" key="10">
    <source>
        <dbReference type="RefSeq" id="XP_005090554.1"/>
    </source>
</evidence>
<dbReference type="InterPro" id="IPR000059">
    <property type="entry name" value="NUDIX_hydrolase_NudL_CS"/>
</dbReference>
<evidence type="ECO:0000256" key="2">
    <source>
        <dbReference type="ARBA" id="ARBA00001946"/>
    </source>
</evidence>
<evidence type="ECO:0000313" key="11">
    <source>
        <dbReference type="RefSeq" id="XP_035827458.1"/>
    </source>
</evidence>
<protein>
    <submittedName>
        <fullName evidence="10 11">Uncharacterized Nudix hydrolase NudL</fullName>
    </submittedName>
</protein>
<comment type="cofactor">
    <cofactor evidence="2">
        <name>Mg(2+)</name>
        <dbReference type="ChEBI" id="CHEBI:18420"/>
    </cofactor>
</comment>
<evidence type="ECO:0000256" key="3">
    <source>
        <dbReference type="ARBA" id="ARBA00006506"/>
    </source>
</evidence>
<evidence type="ECO:0000259" key="8">
    <source>
        <dbReference type="PROSITE" id="PS51462"/>
    </source>
</evidence>
<accession>A0ABM0JCI8</accession>
<name>A0ABM0JCI8_APLCA</name>
<dbReference type="RefSeq" id="XP_005090554.1">
    <property type="nucleotide sequence ID" value="XM_005090497.3"/>
</dbReference>
<keyword evidence="4" id="KW-0479">Metal-binding</keyword>
<keyword evidence="6" id="KW-0460">Magnesium</keyword>
<dbReference type="SUPFAM" id="SSF55811">
    <property type="entry name" value="Nudix"/>
    <property type="match status" value="1"/>
</dbReference>
<evidence type="ECO:0000313" key="9">
    <source>
        <dbReference type="Proteomes" id="UP000694888"/>
    </source>
</evidence>
<dbReference type="PROSITE" id="PS01293">
    <property type="entry name" value="NUDIX_COA"/>
    <property type="match status" value="1"/>
</dbReference>
<evidence type="ECO:0000256" key="5">
    <source>
        <dbReference type="ARBA" id="ARBA00022801"/>
    </source>
</evidence>
<dbReference type="CDD" id="cd03426">
    <property type="entry name" value="NUDIX_CoAse_Nudt7"/>
    <property type="match status" value="1"/>
</dbReference>
<dbReference type="InterPro" id="IPR015797">
    <property type="entry name" value="NUDIX_hydrolase-like_dom_sf"/>
</dbReference>
<evidence type="ECO:0000256" key="7">
    <source>
        <dbReference type="ARBA" id="ARBA00023211"/>
    </source>
</evidence>
<evidence type="ECO:0000256" key="6">
    <source>
        <dbReference type="ARBA" id="ARBA00022842"/>
    </source>
</evidence>